<dbReference type="InterPro" id="IPR000792">
    <property type="entry name" value="Tscrpt_reg_LuxR_C"/>
</dbReference>
<dbReference type="Gene3D" id="1.10.10.10">
    <property type="entry name" value="Winged helix-like DNA-binding domain superfamily/Winged helix DNA-binding domain"/>
    <property type="match status" value="1"/>
</dbReference>
<proteinExistence type="predicted"/>
<evidence type="ECO:0000313" key="3">
    <source>
        <dbReference type="EMBL" id="MDX3016582.1"/>
    </source>
</evidence>
<dbReference type="Proteomes" id="UP001282288">
    <property type="component" value="Unassembled WGS sequence"/>
</dbReference>
<dbReference type="EMBL" id="JARAWC010000012">
    <property type="protein sequence ID" value="MDX2961550.1"/>
    <property type="molecule type" value="Genomic_DNA"/>
</dbReference>
<gene>
    <name evidence="2" type="ORF">PV399_17760</name>
    <name evidence="3" type="ORF">PV666_01615</name>
</gene>
<dbReference type="PANTHER" id="PTHR34293:SF1">
    <property type="entry name" value="HTH-TYPE TRANSCRIPTIONAL REGULATOR TRMBL2"/>
    <property type="match status" value="1"/>
</dbReference>
<dbReference type="SMART" id="SM00421">
    <property type="entry name" value="HTH_LUXR"/>
    <property type="match status" value="1"/>
</dbReference>
<dbReference type="SUPFAM" id="SSF46894">
    <property type="entry name" value="C-terminal effector domain of the bipartite response regulators"/>
    <property type="match status" value="1"/>
</dbReference>
<dbReference type="RefSeq" id="WP_010351517.1">
    <property type="nucleotide sequence ID" value="NZ_BCMK01000066.1"/>
</dbReference>
<feature type="domain" description="HTH luxR-type" evidence="1">
    <location>
        <begin position="261"/>
        <end position="318"/>
    </location>
</feature>
<dbReference type="EMBL" id="JARAWP010000001">
    <property type="protein sequence ID" value="MDX3016582.1"/>
    <property type="molecule type" value="Genomic_DNA"/>
</dbReference>
<keyword evidence="4" id="KW-1185">Reference proteome</keyword>
<dbReference type="InterPro" id="IPR051797">
    <property type="entry name" value="TrmB-like"/>
</dbReference>
<reference evidence="2 4" key="1">
    <citation type="journal article" date="2023" name="Microb. Genom.">
        <title>Mesoterricola silvestris gen. nov., sp. nov., Mesoterricola sediminis sp. nov., Geothrix oryzae sp. nov., Geothrix edaphica sp. nov., Geothrix rubra sp. nov., and Geothrix limicola sp. nov., six novel members of Acidobacteriota isolated from soils.</title>
        <authorList>
            <person name="Weisberg A.J."/>
            <person name="Pearce E."/>
            <person name="Kramer C.G."/>
            <person name="Chang J.H."/>
            <person name="Clarke C.R."/>
        </authorList>
    </citation>
    <scope>NUCLEOTIDE SEQUENCE</scope>
    <source>
        <strain evidence="3 4">NB05-1H</strain>
        <strain evidence="2">NRRL_B-16521</strain>
    </source>
</reference>
<sequence length="331" mass="36349">MTAPHVPHGTEELCAPGAELYERALEEGHIPAVEAEAAPCLVDAGLLHPSVDSLTRLEPLSPTVALHRMLRRSARRIADERQREEQLTEMFGKLVRLAPDPPPAETPMLTILSSKPRINQAITEAMAEATQEILTIQPKTNLHSAPAEAARAVSVPRDQQALDRGCRIRTLYQHTMRNAPSIKALHERLHGDASCRTLDEITDRLIAVDGAVAFIPANEDNSLALEVRHPAVVKYFVTTFDRLWRLATPLYPEPAVQHPVLDTVTPRQRTIAALLVEGHTDAVIADRLGMNVRTAREHIAKLATTLGSDSRAQLGYLIARSGILDGEGNER</sequence>
<evidence type="ECO:0000313" key="5">
    <source>
        <dbReference type="Proteomes" id="UP001282288"/>
    </source>
</evidence>
<dbReference type="AlphaFoldDB" id="A0AAP6EGP8"/>
<accession>A0AAP6EGP8</accession>
<dbReference type="SUPFAM" id="SSF56024">
    <property type="entry name" value="Phospholipase D/nuclease"/>
    <property type="match status" value="1"/>
</dbReference>
<evidence type="ECO:0000313" key="2">
    <source>
        <dbReference type="EMBL" id="MDX2961550.1"/>
    </source>
</evidence>
<evidence type="ECO:0000259" key="1">
    <source>
        <dbReference type="SMART" id="SM00421"/>
    </source>
</evidence>
<dbReference type="PANTHER" id="PTHR34293">
    <property type="entry name" value="HTH-TYPE TRANSCRIPTIONAL REGULATOR TRMBL2"/>
    <property type="match status" value="1"/>
</dbReference>
<dbReference type="GeneID" id="69804355"/>
<dbReference type="InterPro" id="IPR036388">
    <property type="entry name" value="WH-like_DNA-bd_sf"/>
</dbReference>
<dbReference type="InterPro" id="IPR016032">
    <property type="entry name" value="Sig_transdc_resp-reg_C-effctor"/>
</dbReference>
<comment type="caution">
    <text evidence="2">The sequence shown here is derived from an EMBL/GenBank/DDBJ whole genome shotgun (WGS) entry which is preliminary data.</text>
</comment>
<dbReference type="GO" id="GO:0003677">
    <property type="term" value="F:DNA binding"/>
    <property type="evidence" value="ECO:0007669"/>
    <property type="project" value="InterPro"/>
</dbReference>
<organism evidence="2 5">
    <name type="scientific">Streptomyces acidiscabies</name>
    <dbReference type="NCBI Taxonomy" id="42234"/>
    <lineage>
        <taxon>Bacteria</taxon>
        <taxon>Bacillati</taxon>
        <taxon>Actinomycetota</taxon>
        <taxon>Actinomycetes</taxon>
        <taxon>Kitasatosporales</taxon>
        <taxon>Streptomycetaceae</taxon>
        <taxon>Streptomyces</taxon>
    </lineage>
</organism>
<dbReference type="GO" id="GO:0006355">
    <property type="term" value="P:regulation of DNA-templated transcription"/>
    <property type="evidence" value="ECO:0007669"/>
    <property type="project" value="InterPro"/>
</dbReference>
<dbReference type="Gene3D" id="3.30.870.10">
    <property type="entry name" value="Endonuclease Chain A"/>
    <property type="match status" value="1"/>
</dbReference>
<evidence type="ECO:0000313" key="4">
    <source>
        <dbReference type="Proteomes" id="UP001272987"/>
    </source>
</evidence>
<dbReference type="Proteomes" id="UP001272987">
    <property type="component" value="Unassembled WGS sequence"/>
</dbReference>
<name>A0AAP6EGP8_9ACTN</name>
<protein>
    <submittedName>
        <fullName evidence="2">Helix-turn-helix transcriptional regulator</fullName>
    </submittedName>
</protein>